<dbReference type="Pfam" id="PF00167">
    <property type="entry name" value="FGF"/>
    <property type="match status" value="2"/>
</dbReference>
<keyword evidence="4" id="KW-1185">Reference proteome</keyword>
<protein>
    <recommendedName>
        <fullName evidence="2">Fibroblast growth factor</fullName>
        <shortName evidence="2">FGF</shortName>
    </recommendedName>
</protein>
<reference evidence="3 4" key="1">
    <citation type="submission" date="2019-04" db="EMBL/GenBank/DDBJ databases">
        <title>Chromosome genome assembly for Takifugu flavidus.</title>
        <authorList>
            <person name="Xiao S."/>
        </authorList>
    </citation>
    <scope>NUCLEOTIDE SEQUENCE [LARGE SCALE GENOMIC DNA]</scope>
    <source>
        <strain evidence="3">HTHZ2018</strain>
        <tissue evidence="3">Muscle</tissue>
    </source>
</reference>
<evidence type="ECO:0000313" key="3">
    <source>
        <dbReference type="EMBL" id="TWW55027.1"/>
    </source>
</evidence>
<dbReference type="GO" id="GO:0008083">
    <property type="term" value="F:growth factor activity"/>
    <property type="evidence" value="ECO:0007669"/>
    <property type="project" value="InterPro"/>
</dbReference>
<dbReference type="SMART" id="SM00442">
    <property type="entry name" value="FGF"/>
    <property type="match status" value="1"/>
</dbReference>
<dbReference type="Gene3D" id="2.80.10.50">
    <property type="match status" value="1"/>
</dbReference>
<dbReference type="PRINTS" id="PR00262">
    <property type="entry name" value="IL1HBGF"/>
</dbReference>
<dbReference type="SUPFAM" id="SSF50353">
    <property type="entry name" value="Cytokine"/>
    <property type="match status" value="1"/>
</dbReference>
<dbReference type="PROSITE" id="PS00247">
    <property type="entry name" value="HBGF_FGF"/>
    <property type="match status" value="1"/>
</dbReference>
<dbReference type="PANTHER" id="PTHR11486">
    <property type="entry name" value="FIBROBLAST GROWTH FACTOR"/>
    <property type="match status" value="1"/>
</dbReference>
<dbReference type="Gene3D" id="6.20.90.30">
    <property type="match status" value="1"/>
</dbReference>
<dbReference type="EMBL" id="RHFK02000022">
    <property type="protein sequence ID" value="TWW55027.1"/>
    <property type="molecule type" value="Genomic_DNA"/>
</dbReference>
<dbReference type="InterPro" id="IPR008996">
    <property type="entry name" value="IL1/FGF"/>
</dbReference>
<proteinExistence type="inferred from homology"/>
<dbReference type="Proteomes" id="UP000324091">
    <property type="component" value="Chromosome 9"/>
</dbReference>
<accession>A0A5C6MNN9</accession>
<evidence type="ECO:0000313" key="4">
    <source>
        <dbReference type="Proteomes" id="UP000324091"/>
    </source>
</evidence>
<dbReference type="AlphaFoldDB" id="A0A5C6MNN9"/>
<evidence type="ECO:0000256" key="1">
    <source>
        <dbReference type="ARBA" id="ARBA00007936"/>
    </source>
</evidence>
<sequence length="200" mass="22507">MADDGAAAFDVQAVGGGFPRDYRRLTQLYCMNGGHHLQILPDGTVQGLRDDGDAHSKTADTLRIFTSRAGLRCGAFKSCRKLQVCRIEKSRIHFLSATEAVLKLKAVDRGVVVIRGTEAARYLAMNDEGRLYGSPTVTDECYFLEKLEENHYNTYMSRQYQDRNWYVALKKNGKPKLGPRTHVGQKAVFFLPRQVQDSSE</sequence>
<comment type="caution">
    <text evidence="3">The sequence shown here is derived from an EMBL/GenBank/DDBJ whole genome shotgun (WGS) entry which is preliminary data.</text>
</comment>
<dbReference type="InterPro" id="IPR002209">
    <property type="entry name" value="Fibroblast_GF_fam"/>
</dbReference>
<comment type="similarity">
    <text evidence="1 2">Belongs to the heparin-binding growth factors family.</text>
</comment>
<evidence type="ECO:0000256" key="2">
    <source>
        <dbReference type="RuleBase" id="RU049442"/>
    </source>
</evidence>
<gene>
    <name evidence="3" type="ORF">D4764_09G0000760</name>
</gene>
<name>A0A5C6MNN9_9TELE</name>
<organism evidence="3 4">
    <name type="scientific">Takifugu flavidus</name>
    <name type="common">sansaifugu</name>
    <dbReference type="NCBI Taxonomy" id="433684"/>
    <lineage>
        <taxon>Eukaryota</taxon>
        <taxon>Metazoa</taxon>
        <taxon>Chordata</taxon>
        <taxon>Craniata</taxon>
        <taxon>Vertebrata</taxon>
        <taxon>Euteleostomi</taxon>
        <taxon>Actinopterygii</taxon>
        <taxon>Neopterygii</taxon>
        <taxon>Teleostei</taxon>
        <taxon>Neoteleostei</taxon>
        <taxon>Acanthomorphata</taxon>
        <taxon>Eupercaria</taxon>
        <taxon>Tetraodontiformes</taxon>
        <taxon>Tetradontoidea</taxon>
        <taxon>Tetraodontidae</taxon>
        <taxon>Takifugu</taxon>
    </lineage>
</organism>